<dbReference type="AlphaFoldDB" id="W5MQC0"/>
<reference evidence="2" key="3">
    <citation type="submission" date="2025-09" db="UniProtKB">
        <authorList>
            <consortium name="Ensembl"/>
        </authorList>
    </citation>
    <scope>IDENTIFICATION</scope>
</reference>
<dbReference type="GeneTree" id="ENSGT00400000024940"/>
<dbReference type="Bgee" id="ENSLOCG00000008699">
    <property type="expression patterns" value="Expressed in ovary and 13 other cell types or tissues"/>
</dbReference>
<dbReference type="eggNOG" id="ENOG502R4ZQ">
    <property type="taxonomic scope" value="Eukaryota"/>
</dbReference>
<dbReference type="Proteomes" id="UP000018468">
    <property type="component" value="Linkage group LG11"/>
</dbReference>
<dbReference type="OMA" id="QKFLDWS"/>
<dbReference type="InterPro" id="IPR022894">
    <property type="entry name" value="Oligoribonuclease"/>
</dbReference>
<sequence length="819" mass="94424">MDSSIKSRSPCDMLFFFWEPLISESSSFLFCTSAHLEQSFFPLGDETFFKLVENFIGSQSGKRPDISRIPCNNRFLVQVGLIREENQASWSNVVKWLERLFPRYKSIDFQNLIESAIATVLRLSGKQKRAFLEENVDFEFVGPICDRLGIRRTDLLELSDFSDRVKFVRLTNGLVLELQNFIAQQKIDPSVLVCWLRNFCPQFCGDGNVVKASRFLENKLEKLKIEGQIQQKRRYRGNKFFKMEFELFPNLHGAEEQIMRSSYKKLLPKIQIKKETEGLRNQKEENPTWTLHAITENTAVLSQCLTYEQTNQEGFQDQSSTVEVEVLTLLDVSVLAFQKLLEVYGTKTEQCNQAFGELLKEHFALMSEEDSVMKAFGERINLCRQEYFAVPSLLHFLRCNTYFLHDLSDATEKQIMCFEREITSVAGGKLGRDKNPKFANFVNFTESSSSRYIHMACDVLSHHSEAKHGCREQWLDFCQISGKTSKLTNGRSNRFINYFEGAAGLIHHHSDITTFFSEHLSRALQKPNVIQESVKDDACDHIIHTLVCVLALVYCKIIGPYWQLLKSTAEYFYFHRYVQCLHQKLDQWSVDASPMLVPEYSNTNLFQQFPLQEKCFHGVFSCCTVKNKYLPLIKKSLETIMKTFVTVIERNFKDFLPGGEYSQDPTLGVCAKLRPCQLRQLMGEYPFGHGCTNQMLQSSDVQRSFYTSQRSSEESSQVTHFQMPEKDIESKKKKMKRLQHISNKNSILAAVVKSGGPCRTKQDVDCLLSKLVGANHAQKREAIRLQISYQKVILGSKDRNLNHIGFSLKDMVEKLKMVL</sequence>
<reference evidence="2" key="2">
    <citation type="submission" date="2025-08" db="UniProtKB">
        <authorList>
            <consortium name="Ensembl"/>
        </authorList>
    </citation>
    <scope>IDENTIFICATION</scope>
</reference>
<accession>W5MQC0</accession>
<evidence type="ECO:0000256" key="1">
    <source>
        <dbReference type="ARBA" id="ARBA00022722"/>
    </source>
</evidence>
<dbReference type="InParanoid" id="W5MQC0"/>
<dbReference type="STRING" id="7918.ENSLOCP00000010579"/>
<dbReference type="PANTHER" id="PTHR11046">
    <property type="entry name" value="OLIGORIBONUCLEASE, MITOCHONDRIAL"/>
    <property type="match status" value="1"/>
</dbReference>
<evidence type="ECO:0000313" key="2">
    <source>
        <dbReference type="Ensembl" id="ENSLOCP00000010579.1"/>
    </source>
</evidence>
<dbReference type="HOGENOM" id="CLU_015629_0_0_1"/>
<keyword evidence="1" id="KW-0378">Hydrolase</keyword>
<dbReference type="Ensembl" id="ENSLOCT00000010594.1">
    <property type="protein sequence ID" value="ENSLOCP00000010579.1"/>
    <property type="gene ID" value="ENSLOCG00000008699.1"/>
</dbReference>
<reference evidence="3" key="1">
    <citation type="submission" date="2011-12" db="EMBL/GenBank/DDBJ databases">
        <title>The Draft Genome of Lepisosteus oculatus.</title>
        <authorList>
            <consortium name="The Broad Institute Genome Assembly &amp; Analysis Group"/>
            <consortium name="Computational R&amp;D Group"/>
            <consortium name="and Sequencing Platform"/>
            <person name="Di Palma F."/>
            <person name="Alfoldi J."/>
            <person name="Johnson J."/>
            <person name="Berlin A."/>
            <person name="Gnerre S."/>
            <person name="Jaffe D."/>
            <person name="MacCallum I."/>
            <person name="Young S."/>
            <person name="Walker B.J."/>
            <person name="Lander E.S."/>
            <person name="Lindblad-Toh K."/>
        </authorList>
    </citation>
    <scope>NUCLEOTIDE SEQUENCE [LARGE SCALE GENOMIC DNA]</scope>
</reference>
<protein>
    <submittedName>
        <fullName evidence="2">Zgc:109744</fullName>
    </submittedName>
</protein>
<keyword evidence="3" id="KW-1185">Reference proteome</keyword>
<keyword evidence="1" id="KW-0540">Nuclease</keyword>
<proteinExistence type="predicted"/>
<dbReference type="PANTHER" id="PTHR11046:SF15">
    <property type="entry name" value="RIBOFLAVIN TRANSPORTER 1 ISOFORM X1"/>
    <property type="match status" value="1"/>
</dbReference>
<dbReference type="EMBL" id="AHAT01020205">
    <property type="status" value="NOT_ANNOTATED_CDS"/>
    <property type="molecule type" value="Genomic_DNA"/>
</dbReference>
<dbReference type="GO" id="GO:0000175">
    <property type="term" value="F:3'-5'-RNA exonuclease activity"/>
    <property type="evidence" value="ECO:0007669"/>
    <property type="project" value="InterPro"/>
</dbReference>
<organism evidence="2 3">
    <name type="scientific">Lepisosteus oculatus</name>
    <name type="common">Spotted gar</name>
    <dbReference type="NCBI Taxonomy" id="7918"/>
    <lineage>
        <taxon>Eukaryota</taxon>
        <taxon>Metazoa</taxon>
        <taxon>Chordata</taxon>
        <taxon>Craniata</taxon>
        <taxon>Vertebrata</taxon>
        <taxon>Euteleostomi</taxon>
        <taxon>Actinopterygii</taxon>
        <taxon>Neopterygii</taxon>
        <taxon>Holostei</taxon>
        <taxon>Semionotiformes</taxon>
        <taxon>Lepisosteidae</taxon>
        <taxon>Lepisosteus</taxon>
    </lineage>
</organism>
<evidence type="ECO:0000313" key="3">
    <source>
        <dbReference type="Proteomes" id="UP000018468"/>
    </source>
</evidence>
<dbReference type="FunCoup" id="W5MQC0">
    <property type="interactions" value="983"/>
</dbReference>
<name>W5MQC0_LEPOC</name>